<dbReference type="EMBL" id="CP158357">
    <property type="protein sequence ID" value="XBX80424.1"/>
    <property type="molecule type" value="Genomic_DNA"/>
</dbReference>
<comment type="similarity">
    <text evidence="2">Belongs to the glycosyl hydrolase 42 family.</text>
</comment>
<evidence type="ECO:0000256" key="5">
    <source>
        <dbReference type="ARBA" id="ARBA00023295"/>
    </source>
</evidence>
<dbReference type="Gene3D" id="3.20.20.80">
    <property type="entry name" value="Glycosidases"/>
    <property type="match status" value="1"/>
</dbReference>
<dbReference type="GO" id="GO:0004565">
    <property type="term" value="F:beta-galactosidase activity"/>
    <property type="evidence" value="ECO:0007669"/>
    <property type="project" value="UniProtKB-EC"/>
</dbReference>
<comment type="catalytic activity">
    <reaction evidence="1">
        <text>Hydrolysis of terminal non-reducing beta-D-galactose residues in beta-D-galactosides.</text>
        <dbReference type="EC" id="3.2.1.23"/>
    </reaction>
</comment>
<evidence type="ECO:0000313" key="9">
    <source>
        <dbReference type="EMBL" id="XBX80424.1"/>
    </source>
</evidence>
<dbReference type="PANTHER" id="PTHR36447">
    <property type="entry name" value="BETA-GALACTOSIDASE GANA"/>
    <property type="match status" value="1"/>
</dbReference>
<accession>A0AAU7W1G4</accession>
<dbReference type="SUPFAM" id="SSF51445">
    <property type="entry name" value="(Trans)glycosidases"/>
    <property type="match status" value="1"/>
</dbReference>
<feature type="domain" description="Beta-galactosidase trimerisation" evidence="7">
    <location>
        <begin position="221"/>
        <end position="426"/>
    </location>
</feature>
<name>A0AAU7W1G4_9MICO</name>
<feature type="domain" description="Glycoside hydrolase family 42 N-terminal" evidence="6">
    <location>
        <begin position="2"/>
        <end position="209"/>
    </location>
</feature>
<dbReference type="InterPro" id="IPR013739">
    <property type="entry name" value="Beta_galactosidase_C"/>
</dbReference>
<feature type="domain" description="Beta-galactosidase C-terminal" evidence="8">
    <location>
        <begin position="435"/>
        <end position="490"/>
    </location>
</feature>
<dbReference type="InterPro" id="IPR013780">
    <property type="entry name" value="Glyco_hydro_b"/>
</dbReference>
<dbReference type="InterPro" id="IPR017853">
    <property type="entry name" value="GH"/>
</dbReference>
<dbReference type="Pfam" id="PF02449">
    <property type="entry name" value="Glyco_hydro_42"/>
    <property type="match status" value="1"/>
</dbReference>
<dbReference type="InterPro" id="IPR013738">
    <property type="entry name" value="Beta_galactosidase_Trimer"/>
</dbReference>
<dbReference type="SUPFAM" id="SSF52317">
    <property type="entry name" value="Class I glutamine amidotransferase-like"/>
    <property type="match status" value="1"/>
</dbReference>
<dbReference type="InterPro" id="IPR029062">
    <property type="entry name" value="Class_I_gatase-like"/>
</dbReference>
<dbReference type="Pfam" id="PF08533">
    <property type="entry name" value="Glyco_hydro_42C"/>
    <property type="match status" value="1"/>
</dbReference>
<evidence type="ECO:0000256" key="1">
    <source>
        <dbReference type="ARBA" id="ARBA00001412"/>
    </source>
</evidence>
<dbReference type="AlphaFoldDB" id="A0AAU7W1G4"/>
<keyword evidence="5 9" id="KW-0326">Glycosidase</keyword>
<dbReference type="GO" id="GO:0006012">
    <property type="term" value="P:galactose metabolic process"/>
    <property type="evidence" value="ECO:0007669"/>
    <property type="project" value="InterPro"/>
</dbReference>
<evidence type="ECO:0000259" key="7">
    <source>
        <dbReference type="Pfam" id="PF08532"/>
    </source>
</evidence>
<dbReference type="InterPro" id="IPR003476">
    <property type="entry name" value="Glyco_hydro_42"/>
</dbReference>
<organism evidence="9">
    <name type="scientific">Microbacterium sp. A8/3-1</name>
    <dbReference type="NCBI Taxonomy" id="3160749"/>
    <lineage>
        <taxon>Bacteria</taxon>
        <taxon>Bacillati</taxon>
        <taxon>Actinomycetota</taxon>
        <taxon>Actinomycetes</taxon>
        <taxon>Micrococcales</taxon>
        <taxon>Microbacteriaceae</taxon>
        <taxon>Microbacterium</taxon>
    </lineage>
</organism>
<evidence type="ECO:0000256" key="4">
    <source>
        <dbReference type="ARBA" id="ARBA00022801"/>
    </source>
</evidence>
<sequence length="490" mass="53393">MTVEALNAAWGMSFWGNSYSSFEEVTTPWGVTAHNPGHLLDYERFSSDELLAQYRAEKEALQRFTPELPITTNFMVGLGPDVVDYTRWADEMDIVANDHYTFGPDPRKHQDLAFSGDRMRGMSGGRPWMLMEHATGASSWHPINQPKAPGEISRHALAHVARGSNSAMFFQWRASKSGTEQFHSAMLPHAGKDTRVFRDIVALGAQLAALAEVRDTVVAPAEVALLHDNEAGWALRSGLKPANNLRYADTARAVHNALLERAVTADVVAPWSPLGDYRLVIVPGLYLVSEENARAVHEYVEAGGTVLVTWFSGIVDEAGTVHIGGYPGAFRSLVGVTSEEFFPLEEQRTFALDNGWTGRRWSERLRHPQPEDDVEIVAGYAEGPLAGHPALTRRQVGAGTAWYLSTDLDETGLTELVDRLLAEAAVSPTAVVSPGVEAVRRSSADASYLFLINHADEDGWAEASGTDLLTGSAHTDRVPVAAGAVVVIRE</sequence>
<dbReference type="InterPro" id="IPR013529">
    <property type="entry name" value="Glyco_hydro_42_N"/>
</dbReference>
<proteinExistence type="inferred from homology"/>
<dbReference type="Gene3D" id="3.40.50.880">
    <property type="match status" value="1"/>
</dbReference>
<dbReference type="RefSeq" id="WP_350353226.1">
    <property type="nucleotide sequence ID" value="NZ_CP158357.1"/>
</dbReference>
<evidence type="ECO:0000256" key="3">
    <source>
        <dbReference type="ARBA" id="ARBA00012756"/>
    </source>
</evidence>
<dbReference type="CDD" id="cd03143">
    <property type="entry name" value="A4_beta-galactosidase_middle_domain"/>
    <property type="match status" value="1"/>
</dbReference>
<evidence type="ECO:0000256" key="2">
    <source>
        <dbReference type="ARBA" id="ARBA00005940"/>
    </source>
</evidence>
<dbReference type="PANTHER" id="PTHR36447:SF1">
    <property type="entry name" value="BETA-GALACTOSIDASE GANA"/>
    <property type="match status" value="1"/>
</dbReference>
<evidence type="ECO:0000259" key="6">
    <source>
        <dbReference type="Pfam" id="PF02449"/>
    </source>
</evidence>
<dbReference type="GO" id="GO:0009341">
    <property type="term" value="C:beta-galactosidase complex"/>
    <property type="evidence" value="ECO:0007669"/>
    <property type="project" value="InterPro"/>
</dbReference>
<gene>
    <name evidence="9" type="ORF">ABS642_10125</name>
</gene>
<evidence type="ECO:0000259" key="8">
    <source>
        <dbReference type="Pfam" id="PF08533"/>
    </source>
</evidence>
<dbReference type="EC" id="3.2.1.23" evidence="3"/>
<keyword evidence="4 9" id="KW-0378">Hydrolase</keyword>
<dbReference type="Pfam" id="PF08532">
    <property type="entry name" value="Glyco_hydro_42M"/>
    <property type="match status" value="1"/>
</dbReference>
<dbReference type="Gene3D" id="2.60.40.1180">
    <property type="entry name" value="Golgi alpha-mannosidase II"/>
    <property type="match status" value="1"/>
</dbReference>
<reference evidence="9" key="1">
    <citation type="submission" date="2024-06" db="EMBL/GenBank/DDBJ databases">
        <title>Draft genome sequence of Microbacterium sp. strain A8/3-1, isolated from Oxytropis tragacanthoides Fisch. ex DC. Root nodules in the Altai region of Russia.</title>
        <authorList>
            <person name="Sazanova A."/>
            <person name="Guro P."/>
            <person name="Kuznetsova I."/>
            <person name="Belimov A."/>
            <person name="Safronova V."/>
        </authorList>
    </citation>
    <scope>NUCLEOTIDE SEQUENCE</scope>
    <source>
        <strain evidence="9">A8/3-1</strain>
    </source>
</reference>
<protein>
    <recommendedName>
        <fullName evidence="3">beta-galactosidase</fullName>
        <ecNumber evidence="3">3.2.1.23</ecNumber>
    </recommendedName>
</protein>